<name>A0A1W9HTW7_9HYPH</name>
<gene>
    <name evidence="1" type="ORF">A4S15_13005</name>
</gene>
<dbReference type="AlphaFoldDB" id="A0A1W9HTW7"/>
<organism evidence="1 2">
    <name type="scientific">Candidatus Raskinella chloraquaticus</name>
    <dbReference type="NCBI Taxonomy" id="1951219"/>
    <lineage>
        <taxon>Bacteria</taxon>
        <taxon>Pseudomonadati</taxon>
        <taxon>Pseudomonadota</taxon>
        <taxon>Alphaproteobacteria</taxon>
        <taxon>Hyphomicrobiales</taxon>
        <taxon>Phreatobacteraceae</taxon>
        <taxon>Candidatus Raskinella</taxon>
    </lineage>
</organism>
<dbReference type="Gene3D" id="3.10.620.30">
    <property type="match status" value="1"/>
</dbReference>
<dbReference type="Pfam" id="PF06035">
    <property type="entry name" value="Peptidase_C93"/>
    <property type="match status" value="1"/>
</dbReference>
<dbReference type="PANTHER" id="PTHR39327">
    <property type="match status" value="1"/>
</dbReference>
<evidence type="ECO:0008006" key="3">
    <source>
        <dbReference type="Google" id="ProtNLM"/>
    </source>
</evidence>
<reference evidence="1 2" key="1">
    <citation type="journal article" date="2017" name="Water Res.">
        <title>Comammox in drinking water systems.</title>
        <authorList>
            <person name="Wang Y."/>
            <person name="Ma L."/>
            <person name="Mao Y."/>
            <person name="Jiang X."/>
            <person name="Xia Y."/>
            <person name="Yu K."/>
            <person name="Li B."/>
            <person name="Zhang T."/>
        </authorList>
    </citation>
    <scope>NUCLEOTIDE SEQUENCE [LARGE SCALE GENOMIC DNA]</scope>
    <source>
        <strain evidence="1">SG_bin8</strain>
    </source>
</reference>
<protein>
    <recommendedName>
        <fullName evidence="3">Transglutaminase</fullName>
    </recommendedName>
</protein>
<comment type="caution">
    <text evidence="1">The sequence shown here is derived from an EMBL/GenBank/DDBJ whole genome shotgun (WGS) entry which is preliminary data.</text>
</comment>
<dbReference type="EMBL" id="LWDL01000023">
    <property type="protein sequence ID" value="OQW50925.1"/>
    <property type="molecule type" value="Genomic_DNA"/>
</dbReference>
<evidence type="ECO:0000313" key="2">
    <source>
        <dbReference type="Proteomes" id="UP000192872"/>
    </source>
</evidence>
<evidence type="ECO:0000313" key="1">
    <source>
        <dbReference type="EMBL" id="OQW50925.1"/>
    </source>
</evidence>
<proteinExistence type="predicted"/>
<dbReference type="Proteomes" id="UP000192872">
    <property type="component" value="Unassembled WGS sequence"/>
</dbReference>
<dbReference type="STRING" id="1827387.A4S15_13005"/>
<sequence>MIFSLSQAMARDAFTLPAEPASATTSNYISINGETRPPSGWVQFCRNFPAECVESNTPPRDAKMSKAAWAQLDAINRQVNNDIIPITDWDHYGVEDYWTYPDDGKGDCEKYVLEKRRRLHSLGWPESALLITVVRDTKNEGHAVLMVRTSEGDVILDNLNNDIRHWSKVPYRYVKRQSQWSANIWVSLAPHAGGSDLATATRR</sequence>
<accession>A0A1W9HTW7</accession>
<dbReference type="InterPro" id="IPR010319">
    <property type="entry name" value="Transglutaminase-like_Cys_pept"/>
</dbReference>
<dbReference type="PANTHER" id="PTHR39327:SF1">
    <property type="entry name" value="BLR5470 PROTEIN"/>
    <property type="match status" value="1"/>
</dbReference>